<evidence type="ECO:0000313" key="6">
    <source>
        <dbReference type="EMBL" id="KRM20129.1"/>
    </source>
</evidence>
<dbReference type="PANTHER" id="PTHR24045">
    <property type="match status" value="1"/>
</dbReference>
<keyword evidence="3" id="KW-0270">Exopolysaccharide synthesis</keyword>
<dbReference type="Pfam" id="PF17101">
    <property type="entry name" value="Stealth_CR1"/>
    <property type="match status" value="1"/>
</dbReference>
<dbReference type="RefSeq" id="WP_056938310.1">
    <property type="nucleotide sequence ID" value="NZ_AZGD01000013.1"/>
</dbReference>
<feature type="domain" description="Stealth protein CR1 conserved region 1" evidence="5">
    <location>
        <begin position="4"/>
        <end position="30"/>
    </location>
</feature>
<dbReference type="AlphaFoldDB" id="A0A0R1WR92"/>
<evidence type="ECO:0000259" key="5">
    <source>
        <dbReference type="Pfam" id="PF17101"/>
    </source>
</evidence>
<comment type="similarity">
    <text evidence="1">Belongs to the stealth family.</text>
</comment>
<dbReference type="PANTHER" id="PTHR24045:SF0">
    <property type="entry name" value="N-ACETYLGLUCOSAMINE-1-PHOSPHOTRANSFERASE SUBUNITS ALPHA_BETA"/>
    <property type="match status" value="1"/>
</dbReference>
<dbReference type="EMBL" id="AZGD01000013">
    <property type="protein sequence ID" value="KRM20129.1"/>
    <property type="molecule type" value="Genomic_DNA"/>
</dbReference>
<evidence type="ECO:0000313" key="7">
    <source>
        <dbReference type="Proteomes" id="UP000051054"/>
    </source>
</evidence>
<accession>A0A0R1WR92</accession>
<dbReference type="InterPro" id="IPR047141">
    <property type="entry name" value="Stealth"/>
</dbReference>
<dbReference type="InterPro" id="IPR031358">
    <property type="entry name" value="Stealth_CR1"/>
</dbReference>
<feature type="domain" description="Stealth protein CR2 conserved region 2" evidence="4">
    <location>
        <begin position="40"/>
        <end position="139"/>
    </location>
</feature>
<proteinExistence type="inferred from homology"/>
<comment type="caution">
    <text evidence="6">The sequence shown here is derived from an EMBL/GenBank/DDBJ whole genome shotgun (WGS) entry which is preliminary data.</text>
</comment>
<dbReference type="Proteomes" id="UP000051054">
    <property type="component" value="Unassembled WGS sequence"/>
</dbReference>
<dbReference type="eggNOG" id="COG0438">
    <property type="taxonomic scope" value="Bacteria"/>
</dbReference>
<dbReference type="GO" id="GO:0000271">
    <property type="term" value="P:polysaccharide biosynthetic process"/>
    <property type="evidence" value="ECO:0007669"/>
    <property type="project" value="UniProtKB-KW"/>
</dbReference>
<protein>
    <submittedName>
        <fullName evidence="6">Glycosyltransferase</fullName>
    </submittedName>
</protein>
<keyword evidence="7" id="KW-1185">Reference proteome</keyword>
<keyword evidence="2 6" id="KW-0808">Transferase</keyword>
<evidence type="ECO:0000256" key="1">
    <source>
        <dbReference type="ARBA" id="ARBA00007583"/>
    </source>
</evidence>
<reference evidence="6 7" key="1">
    <citation type="journal article" date="2015" name="Genome Announc.">
        <title>Expanding the biotechnology potential of lactobacilli through comparative genomics of 213 strains and associated genera.</title>
        <authorList>
            <person name="Sun Z."/>
            <person name="Harris H.M."/>
            <person name="McCann A."/>
            <person name="Guo C."/>
            <person name="Argimon S."/>
            <person name="Zhang W."/>
            <person name="Yang X."/>
            <person name="Jeffery I.B."/>
            <person name="Cooney J.C."/>
            <person name="Kagawa T.F."/>
            <person name="Liu W."/>
            <person name="Song Y."/>
            <person name="Salvetti E."/>
            <person name="Wrobel A."/>
            <person name="Rasinkangas P."/>
            <person name="Parkhill J."/>
            <person name="Rea M.C."/>
            <person name="O'Sullivan O."/>
            <person name="Ritari J."/>
            <person name="Douillard F.P."/>
            <person name="Paul Ross R."/>
            <person name="Yang R."/>
            <person name="Briner A.E."/>
            <person name="Felis G.E."/>
            <person name="de Vos W.M."/>
            <person name="Barrangou R."/>
            <person name="Klaenhammer T.R."/>
            <person name="Caufield P.W."/>
            <person name="Cui Y."/>
            <person name="Zhang H."/>
            <person name="O'Toole P.W."/>
        </authorList>
    </citation>
    <scope>NUCLEOTIDE SEQUENCE [LARGE SCALE GENOMIC DNA]</scope>
    <source>
        <strain evidence="6 7">DSM 18933</strain>
    </source>
</reference>
<evidence type="ECO:0000256" key="2">
    <source>
        <dbReference type="ARBA" id="ARBA00022679"/>
    </source>
</evidence>
<dbReference type="Pfam" id="PF11380">
    <property type="entry name" value="Stealth_CR2"/>
    <property type="match status" value="1"/>
</dbReference>
<evidence type="ECO:0000256" key="3">
    <source>
        <dbReference type="ARBA" id="ARBA00023169"/>
    </source>
</evidence>
<sequence>MDNKIDFVVLWVDGKDPKWVEEKLKYLPDNDESPENEIARFRDWENMKYWFRAVEKFAPWVNKIHFVTWGHVPSFLDVNNPKINIVKHDNIIEKKYLPTFNSCAIEVNINKIPGLQEKFVYFNDDTFLLRKVRKEDFFVNGLPCIEGLEEAISPVGDSSAFTHSLINNIDIINRNFNKHEQHRKYFNKFFNIKYGIQNIRNISLLIWKRYTGFKNSHLPTPFLKSTWDEVWEKEKKVLDETTSHKFRSYYDVNQYLFRQWQTASGQFHPQLAQGKGFEISDENIDKIQDTIEKQKYKMICLNDGNNISDFDELKSKIIRSFDKVLPEKSAYEK</sequence>
<name>A0A0R1WR92_9LACO</name>
<dbReference type="STRING" id="1423755.FC40_GL000369"/>
<dbReference type="InterPro" id="IPR021520">
    <property type="entry name" value="Stealth_CR2"/>
</dbReference>
<gene>
    <name evidence="6" type="ORF">FC40_GL000369</name>
</gene>
<dbReference type="PATRIC" id="fig|1423755.3.peg.410"/>
<organism evidence="6 7">
    <name type="scientific">Ligilactobacillus hayakitensis DSM 18933 = JCM 14209</name>
    <dbReference type="NCBI Taxonomy" id="1423755"/>
    <lineage>
        <taxon>Bacteria</taxon>
        <taxon>Bacillati</taxon>
        <taxon>Bacillota</taxon>
        <taxon>Bacilli</taxon>
        <taxon>Lactobacillales</taxon>
        <taxon>Lactobacillaceae</taxon>
        <taxon>Ligilactobacillus</taxon>
    </lineage>
</organism>
<dbReference type="GO" id="GO:0016772">
    <property type="term" value="F:transferase activity, transferring phosphorus-containing groups"/>
    <property type="evidence" value="ECO:0007669"/>
    <property type="project" value="InterPro"/>
</dbReference>
<evidence type="ECO:0000259" key="4">
    <source>
        <dbReference type="Pfam" id="PF11380"/>
    </source>
</evidence>